<proteinExistence type="predicted"/>
<name>A0ABY9DDF8_VITVI</name>
<dbReference type="InterPro" id="IPR012438">
    <property type="entry name" value="DUF1639"/>
</dbReference>
<dbReference type="PANTHER" id="PTHR33130">
    <property type="entry name" value="PUTATIVE (DUF1639)-RELATED"/>
    <property type="match status" value="1"/>
</dbReference>
<keyword evidence="1" id="KW-0472">Membrane</keyword>
<gene>
    <name evidence="2" type="ORF">VitviT2T_023352</name>
</gene>
<accession>A0ABY9DDF8</accession>
<dbReference type="PANTHER" id="PTHR33130:SF43">
    <property type="entry name" value="OS01G0688600 PROTEIN"/>
    <property type="match status" value="1"/>
</dbReference>
<sequence>MTRSTDKTEKPQKFKATLSQEEINEDFRAMTGCRPPTRPKKRPKNVQRIVDRLNPGSRLNRITRELYNVKGALDPCMARKSSSICSCESDIEKFGGFSFFLVFLVIGFSWDSRFFSDILFPVCLLLKNFLIHLFL</sequence>
<organism evidence="2 3">
    <name type="scientific">Vitis vinifera</name>
    <name type="common">Grape</name>
    <dbReference type="NCBI Taxonomy" id="29760"/>
    <lineage>
        <taxon>Eukaryota</taxon>
        <taxon>Viridiplantae</taxon>
        <taxon>Streptophyta</taxon>
        <taxon>Embryophyta</taxon>
        <taxon>Tracheophyta</taxon>
        <taxon>Spermatophyta</taxon>
        <taxon>Magnoliopsida</taxon>
        <taxon>eudicotyledons</taxon>
        <taxon>Gunneridae</taxon>
        <taxon>Pentapetalae</taxon>
        <taxon>rosids</taxon>
        <taxon>Vitales</taxon>
        <taxon>Vitaceae</taxon>
        <taxon>Viteae</taxon>
        <taxon>Vitis</taxon>
    </lineage>
</organism>
<feature type="transmembrane region" description="Helical" evidence="1">
    <location>
        <begin position="94"/>
        <end position="112"/>
    </location>
</feature>
<reference evidence="2 3" key="1">
    <citation type="journal article" date="2023" name="Hortic Res">
        <title>The complete reference genome for grapevine (Vitis vinifera L.) genetics and breeding.</title>
        <authorList>
            <person name="Shi X."/>
            <person name="Cao S."/>
            <person name="Wang X."/>
            <person name="Huang S."/>
            <person name="Wang Y."/>
            <person name="Liu Z."/>
            <person name="Liu W."/>
            <person name="Leng X."/>
            <person name="Peng Y."/>
            <person name="Wang N."/>
            <person name="Wang Y."/>
            <person name="Ma Z."/>
            <person name="Xu X."/>
            <person name="Zhang F."/>
            <person name="Xue H."/>
            <person name="Zhong H."/>
            <person name="Wang Y."/>
            <person name="Zhang K."/>
            <person name="Velt A."/>
            <person name="Avia K."/>
            <person name="Holtgrawe D."/>
            <person name="Grimplet J."/>
            <person name="Matus J.T."/>
            <person name="Ware D."/>
            <person name="Wu X."/>
            <person name="Wang H."/>
            <person name="Liu C."/>
            <person name="Fang Y."/>
            <person name="Rustenholz C."/>
            <person name="Cheng Z."/>
            <person name="Xiao H."/>
            <person name="Zhou Y."/>
        </authorList>
    </citation>
    <scope>NUCLEOTIDE SEQUENCE [LARGE SCALE GENOMIC DNA]</scope>
    <source>
        <strain evidence="3">cv. Pinot noir / PN40024</strain>
        <tissue evidence="2">Leaf</tissue>
    </source>
</reference>
<dbReference type="EMBL" id="CP126662">
    <property type="protein sequence ID" value="WKA05382.1"/>
    <property type="molecule type" value="Genomic_DNA"/>
</dbReference>
<evidence type="ECO:0000313" key="2">
    <source>
        <dbReference type="EMBL" id="WKA05382.1"/>
    </source>
</evidence>
<protein>
    <submittedName>
        <fullName evidence="2">Uncharacterized protein</fullName>
    </submittedName>
</protein>
<evidence type="ECO:0000256" key="1">
    <source>
        <dbReference type="SAM" id="Phobius"/>
    </source>
</evidence>
<keyword evidence="1" id="KW-0812">Transmembrane</keyword>
<evidence type="ECO:0000313" key="3">
    <source>
        <dbReference type="Proteomes" id="UP001227230"/>
    </source>
</evidence>
<dbReference type="Proteomes" id="UP001227230">
    <property type="component" value="Chromosome 15"/>
</dbReference>
<keyword evidence="3" id="KW-1185">Reference proteome</keyword>
<dbReference type="Pfam" id="PF07797">
    <property type="entry name" value="DUF1639"/>
    <property type="match status" value="1"/>
</dbReference>
<keyword evidence="1" id="KW-1133">Transmembrane helix</keyword>